<keyword evidence="9" id="KW-1006">Bacterial flagellum protein export</keyword>
<feature type="domain" description="Flagellar assembly protein FliH/Type III secretion system HrpE" evidence="11">
    <location>
        <begin position="128"/>
        <end position="255"/>
    </location>
</feature>
<keyword evidence="5" id="KW-0813">Transport</keyword>
<evidence type="ECO:0000256" key="7">
    <source>
        <dbReference type="ARBA" id="ARBA00022795"/>
    </source>
</evidence>
<evidence type="ECO:0000256" key="6">
    <source>
        <dbReference type="ARBA" id="ARBA00022490"/>
    </source>
</evidence>
<keyword evidence="8" id="KW-0653">Protein transport</keyword>
<keyword evidence="12" id="KW-0966">Cell projection</keyword>
<accession>R1F667</accession>
<keyword evidence="7" id="KW-1005">Bacterial flagellum biogenesis</keyword>
<comment type="subcellular location">
    <subcellularLocation>
        <location evidence="2">Cytoplasm</location>
    </subcellularLocation>
</comment>
<evidence type="ECO:0000256" key="3">
    <source>
        <dbReference type="ARBA" id="ARBA00006602"/>
    </source>
</evidence>
<dbReference type="AlphaFoldDB" id="R1F667"/>
<dbReference type="PANTHER" id="PTHR34982:SF1">
    <property type="entry name" value="FLAGELLAR ASSEMBLY PROTEIN FLIH"/>
    <property type="match status" value="1"/>
</dbReference>
<dbReference type="InterPro" id="IPR051472">
    <property type="entry name" value="T3SS_Stator/FliH"/>
</dbReference>
<evidence type="ECO:0000256" key="2">
    <source>
        <dbReference type="ARBA" id="ARBA00004496"/>
    </source>
</evidence>
<dbReference type="GO" id="GO:0071973">
    <property type="term" value="P:bacterial-type flagellum-dependent cell motility"/>
    <property type="evidence" value="ECO:0007669"/>
    <property type="project" value="InterPro"/>
</dbReference>
<dbReference type="EMBL" id="AQGQ01000051">
    <property type="protein sequence ID" value="EOD55318.1"/>
    <property type="molecule type" value="Genomic_DNA"/>
</dbReference>
<comment type="caution">
    <text evidence="12">The sequence shown here is derived from an EMBL/GenBank/DDBJ whole genome shotgun (WGS) entry which is preliminary data.</text>
</comment>
<dbReference type="Pfam" id="PF02108">
    <property type="entry name" value="FliH"/>
    <property type="match status" value="1"/>
</dbReference>
<keyword evidence="6" id="KW-0963">Cytoplasm</keyword>
<sequence length="266" mass="29353">MNTKNSKLRGYVRPDTADTQIETWGWPEMEVESEIETNALGLPQDWYRQSEQQPEPEPDPEPAPSITAEELEAIRQAAWEEGMAEGQAAGFAKGLEEGKLEGLKQGHDAGLSQGKEEGLALGRELVEQEQGHWRLLASRLADPLAEQDAEVEQQLVALVMQLARALIKQEAVTSPTLLLGALKEGLALLPASNQGVTLSLHPDDLARVVAAFGEEECERRHWRLESDPTLLPGDIQLATELSSVDLALSGRIDQLLRNFLRDNQRD</sequence>
<dbReference type="PRINTS" id="PR01003">
    <property type="entry name" value="FLGFLIH"/>
</dbReference>
<evidence type="ECO:0000256" key="1">
    <source>
        <dbReference type="ARBA" id="ARBA00003041"/>
    </source>
</evidence>
<name>R1F667_9GAMM</name>
<evidence type="ECO:0000259" key="11">
    <source>
        <dbReference type="Pfam" id="PF02108"/>
    </source>
</evidence>
<dbReference type="PANTHER" id="PTHR34982">
    <property type="entry name" value="YOP PROTEINS TRANSLOCATION PROTEIN L"/>
    <property type="match status" value="1"/>
</dbReference>
<evidence type="ECO:0000256" key="8">
    <source>
        <dbReference type="ARBA" id="ARBA00022927"/>
    </source>
</evidence>
<protein>
    <recommendedName>
        <fullName evidence="4">Flagellar assembly protein FliH</fullName>
    </recommendedName>
</protein>
<dbReference type="GO" id="GO:0003774">
    <property type="term" value="F:cytoskeletal motor activity"/>
    <property type="evidence" value="ECO:0007669"/>
    <property type="project" value="InterPro"/>
</dbReference>
<evidence type="ECO:0000256" key="10">
    <source>
        <dbReference type="SAM" id="MobiDB-lite"/>
    </source>
</evidence>
<proteinExistence type="inferred from homology"/>
<keyword evidence="12" id="KW-0282">Flagellum</keyword>
<gene>
    <name evidence="12" type="ORF">G113_09517</name>
</gene>
<evidence type="ECO:0000313" key="12">
    <source>
        <dbReference type="EMBL" id="EOD55318.1"/>
    </source>
</evidence>
<dbReference type="GO" id="GO:0009288">
    <property type="term" value="C:bacterial-type flagellum"/>
    <property type="evidence" value="ECO:0007669"/>
    <property type="project" value="InterPro"/>
</dbReference>
<evidence type="ECO:0000256" key="4">
    <source>
        <dbReference type="ARBA" id="ARBA00016507"/>
    </source>
</evidence>
<evidence type="ECO:0000256" key="9">
    <source>
        <dbReference type="ARBA" id="ARBA00023225"/>
    </source>
</evidence>
<evidence type="ECO:0000256" key="5">
    <source>
        <dbReference type="ARBA" id="ARBA00022448"/>
    </source>
</evidence>
<dbReference type="PATRIC" id="fig|1268236.3.peg.1879"/>
<evidence type="ECO:0000313" key="13">
    <source>
        <dbReference type="Proteomes" id="UP000013526"/>
    </source>
</evidence>
<dbReference type="Proteomes" id="UP000013526">
    <property type="component" value="Unassembled WGS sequence"/>
</dbReference>
<dbReference type="GO" id="GO:0015031">
    <property type="term" value="P:protein transport"/>
    <property type="evidence" value="ECO:0007669"/>
    <property type="project" value="UniProtKB-KW"/>
</dbReference>
<dbReference type="NCBIfam" id="NF004270">
    <property type="entry name" value="PRK05687.2-1"/>
    <property type="match status" value="1"/>
</dbReference>
<dbReference type="OrthoDB" id="8480773at2"/>
<organism evidence="12 13">
    <name type="scientific">Aeromonas molluscorum 848</name>
    <dbReference type="NCBI Taxonomy" id="1268236"/>
    <lineage>
        <taxon>Bacteria</taxon>
        <taxon>Pseudomonadati</taxon>
        <taxon>Pseudomonadota</taxon>
        <taxon>Gammaproteobacteria</taxon>
        <taxon>Aeromonadales</taxon>
        <taxon>Aeromonadaceae</taxon>
        <taxon>Aeromonas</taxon>
    </lineage>
</organism>
<comment type="similarity">
    <text evidence="3">Belongs to the FliH family.</text>
</comment>
<reference evidence="12 13" key="1">
    <citation type="journal article" date="2013" name="Genome Announc.">
        <title>Draft Genome Sequence of Aeromonas molluscorum Strain 848TT, Isolated from Bivalve Molluscs.</title>
        <authorList>
            <person name="Spataro N."/>
            <person name="Farfan M."/>
            <person name="Albarral V."/>
            <person name="Sanglas A."/>
            <person name="Loren J.G."/>
            <person name="Fuste M.C."/>
            <person name="Bosch E."/>
        </authorList>
    </citation>
    <scope>NUCLEOTIDE SEQUENCE [LARGE SCALE GENOMIC DNA]</scope>
    <source>
        <strain evidence="12 13">848</strain>
    </source>
</reference>
<dbReference type="GO" id="GO:0005829">
    <property type="term" value="C:cytosol"/>
    <property type="evidence" value="ECO:0007669"/>
    <property type="project" value="TreeGrafter"/>
</dbReference>
<dbReference type="GO" id="GO:0044781">
    <property type="term" value="P:bacterial-type flagellum organization"/>
    <property type="evidence" value="ECO:0007669"/>
    <property type="project" value="UniProtKB-KW"/>
</dbReference>
<feature type="region of interest" description="Disordered" evidence="10">
    <location>
        <begin position="36"/>
        <end position="69"/>
    </location>
</feature>
<keyword evidence="12" id="KW-0969">Cilium</keyword>
<dbReference type="RefSeq" id="WP_005899619.1">
    <property type="nucleotide sequence ID" value="NZ_AQGQ01000051.1"/>
</dbReference>
<comment type="function">
    <text evidence="1">Needed for flagellar regrowth and assembly.</text>
</comment>
<dbReference type="InterPro" id="IPR000563">
    <property type="entry name" value="Flag_FliH"/>
</dbReference>
<dbReference type="InterPro" id="IPR018035">
    <property type="entry name" value="Flagellar_FliH/T3SS_HrpE"/>
</dbReference>
<keyword evidence="13" id="KW-1185">Reference proteome</keyword>